<dbReference type="Gene3D" id="3.40.50.280">
    <property type="entry name" value="Cobalamin-binding domain"/>
    <property type="match status" value="1"/>
</dbReference>
<evidence type="ECO:0000256" key="1">
    <source>
        <dbReference type="ARBA" id="ARBA00001966"/>
    </source>
</evidence>
<comment type="cofactor">
    <cofactor evidence="1">
        <name>[4Fe-4S] cluster</name>
        <dbReference type="ChEBI" id="CHEBI:49883"/>
    </cofactor>
</comment>
<evidence type="ECO:0000256" key="5">
    <source>
        <dbReference type="ARBA" id="ARBA00023014"/>
    </source>
</evidence>
<keyword evidence="5" id="KW-0411">Iron-sulfur</keyword>
<gene>
    <name evidence="8" type="ORF">LCGC14_0750430</name>
</gene>
<dbReference type="PROSITE" id="PS51332">
    <property type="entry name" value="B12_BINDING"/>
    <property type="match status" value="1"/>
</dbReference>
<dbReference type="GO" id="GO:0051536">
    <property type="term" value="F:iron-sulfur cluster binding"/>
    <property type="evidence" value="ECO:0007669"/>
    <property type="project" value="UniProtKB-KW"/>
</dbReference>
<dbReference type="Gene3D" id="3.80.30.20">
    <property type="entry name" value="tm_1862 like domain"/>
    <property type="match status" value="1"/>
</dbReference>
<dbReference type="CDD" id="cd02068">
    <property type="entry name" value="radical_SAM_B12_BD"/>
    <property type="match status" value="1"/>
</dbReference>
<dbReference type="SFLD" id="SFLDG01082">
    <property type="entry name" value="B12-binding_domain_containing"/>
    <property type="match status" value="1"/>
</dbReference>
<dbReference type="InterPro" id="IPR023404">
    <property type="entry name" value="rSAM_horseshoe"/>
</dbReference>
<proteinExistence type="predicted"/>
<comment type="caution">
    <text evidence="8">The sequence shown here is derived from an EMBL/GenBank/DDBJ whole genome shotgun (WGS) entry which is preliminary data.</text>
</comment>
<evidence type="ECO:0000313" key="8">
    <source>
        <dbReference type="EMBL" id="KKN38742.1"/>
    </source>
</evidence>
<dbReference type="InterPro" id="IPR007197">
    <property type="entry name" value="rSAM"/>
</dbReference>
<accession>A0A0F9QNY6</accession>
<dbReference type="GO" id="GO:0003824">
    <property type="term" value="F:catalytic activity"/>
    <property type="evidence" value="ECO:0007669"/>
    <property type="project" value="InterPro"/>
</dbReference>
<dbReference type="EMBL" id="LAZR01001806">
    <property type="protein sequence ID" value="KKN38742.1"/>
    <property type="molecule type" value="Genomic_DNA"/>
</dbReference>
<dbReference type="AlphaFoldDB" id="A0A0F9QNY6"/>
<dbReference type="PANTHER" id="PTHR43409">
    <property type="entry name" value="ANAEROBIC MAGNESIUM-PROTOPORPHYRIN IX MONOMETHYL ESTER CYCLASE-RELATED"/>
    <property type="match status" value="1"/>
</dbReference>
<sequence length="431" mass="49644">MRIKNKIAFLVYYHKQNFYSFNAIIGAIETCEDLNELDIYFERENRNLIQELERIIPNYEIIIVGISFFTTQLFEIRDLISLLRRKFKYKCFFIAGGPHPTGDPLGTLKMGFDVSVVGEGEEIILDLIKTIDLNGDLRNVKGIAYLNESHEYIYTGKRNPIDLNNYPPFPTKNRRFGAIEITRGCPYVCYFCQIPFIFGATPRHRTVDVICKYVKEIKNYYGDLTDIRFITPNAFSFGSKDGFKLELQKVEELLSRTRLIIGEKGRIYFGTFPSEVRPEHVTQETLNLILKYANNDNITIGAQSGSQKILDMCHRGHTVGDVYKAVELTLTLKLKINVDFIFGLPEETENDVLSTIEMMKDLAKIGARIHAHFFIPLPQTPFARVHLSRMNQMAKKEVNNLISKGLAFGDWKKQEILALKVSQYFKNSEKI</sequence>
<dbReference type="SFLD" id="SFLDS00029">
    <property type="entry name" value="Radical_SAM"/>
    <property type="match status" value="1"/>
</dbReference>
<dbReference type="Pfam" id="PF02310">
    <property type="entry name" value="B12-binding"/>
    <property type="match status" value="1"/>
</dbReference>
<dbReference type="SUPFAM" id="SSF102114">
    <property type="entry name" value="Radical SAM enzymes"/>
    <property type="match status" value="1"/>
</dbReference>
<dbReference type="InterPro" id="IPR006158">
    <property type="entry name" value="Cobalamin-bd"/>
</dbReference>
<evidence type="ECO:0000256" key="4">
    <source>
        <dbReference type="ARBA" id="ARBA00023004"/>
    </source>
</evidence>
<keyword evidence="4" id="KW-0408">Iron</keyword>
<organism evidence="8">
    <name type="scientific">marine sediment metagenome</name>
    <dbReference type="NCBI Taxonomy" id="412755"/>
    <lineage>
        <taxon>unclassified sequences</taxon>
        <taxon>metagenomes</taxon>
        <taxon>ecological metagenomes</taxon>
    </lineage>
</organism>
<feature type="domain" description="B12-binding" evidence="6">
    <location>
        <begin position="6"/>
        <end position="138"/>
    </location>
</feature>
<protein>
    <submittedName>
        <fullName evidence="8">Uncharacterized protein</fullName>
    </submittedName>
</protein>
<dbReference type="PANTHER" id="PTHR43409:SF17">
    <property type="entry name" value="METHYLTHIOTRANSFERASE MJ0865-RELATED"/>
    <property type="match status" value="1"/>
</dbReference>
<evidence type="ECO:0000256" key="2">
    <source>
        <dbReference type="ARBA" id="ARBA00022691"/>
    </source>
</evidence>
<dbReference type="GO" id="GO:0046872">
    <property type="term" value="F:metal ion binding"/>
    <property type="evidence" value="ECO:0007669"/>
    <property type="project" value="UniProtKB-KW"/>
</dbReference>
<dbReference type="InterPro" id="IPR006638">
    <property type="entry name" value="Elp3/MiaA/NifB-like_rSAM"/>
</dbReference>
<dbReference type="InterPro" id="IPR051198">
    <property type="entry name" value="BchE-like"/>
</dbReference>
<dbReference type="InterPro" id="IPR058240">
    <property type="entry name" value="rSAM_sf"/>
</dbReference>
<evidence type="ECO:0000256" key="3">
    <source>
        <dbReference type="ARBA" id="ARBA00022723"/>
    </source>
</evidence>
<dbReference type="NCBIfam" id="TIGR04013">
    <property type="entry name" value="B12_SAM_MJ_1487"/>
    <property type="match status" value="1"/>
</dbReference>
<evidence type="ECO:0000259" key="6">
    <source>
        <dbReference type="PROSITE" id="PS51332"/>
    </source>
</evidence>
<dbReference type="InterPro" id="IPR023980">
    <property type="entry name" value="CHP04013_B12-bd/rSAM"/>
</dbReference>
<dbReference type="Pfam" id="PF04055">
    <property type="entry name" value="Radical_SAM"/>
    <property type="match status" value="1"/>
</dbReference>
<keyword evidence="2" id="KW-0949">S-adenosyl-L-methionine</keyword>
<dbReference type="SMART" id="SM00729">
    <property type="entry name" value="Elp3"/>
    <property type="match status" value="1"/>
</dbReference>
<evidence type="ECO:0000259" key="7">
    <source>
        <dbReference type="PROSITE" id="PS51918"/>
    </source>
</evidence>
<dbReference type="GO" id="GO:0031419">
    <property type="term" value="F:cobalamin binding"/>
    <property type="evidence" value="ECO:0007669"/>
    <property type="project" value="InterPro"/>
</dbReference>
<feature type="domain" description="Radical SAM core" evidence="7">
    <location>
        <begin position="171"/>
        <end position="413"/>
    </location>
</feature>
<dbReference type="PROSITE" id="PS51918">
    <property type="entry name" value="RADICAL_SAM"/>
    <property type="match status" value="1"/>
</dbReference>
<reference evidence="8" key="1">
    <citation type="journal article" date="2015" name="Nature">
        <title>Complex archaea that bridge the gap between prokaryotes and eukaryotes.</title>
        <authorList>
            <person name="Spang A."/>
            <person name="Saw J.H."/>
            <person name="Jorgensen S.L."/>
            <person name="Zaremba-Niedzwiedzka K."/>
            <person name="Martijn J."/>
            <person name="Lind A.E."/>
            <person name="van Eijk R."/>
            <person name="Schleper C."/>
            <person name="Guy L."/>
            <person name="Ettema T.J."/>
        </authorList>
    </citation>
    <scope>NUCLEOTIDE SEQUENCE</scope>
</reference>
<keyword evidence="3" id="KW-0479">Metal-binding</keyword>
<dbReference type="CDD" id="cd01335">
    <property type="entry name" value="Radical_SAM"/>
    <property type="match status" value="1"/>
</dbReference>
<name>A0A0F9QNY6_9ZZZZ</name>